<protein>
    <submittedName>
        <fullName evidence="2">Uncharacterized protein</fullName>
    </submittedName>
</protein>
<dbReference type="Proteomes" id="UP001224325">
    <property type="component" value="Chromosome"/>
</dbReference>
<name>A0AAU7EIP4_9FLAO</name>
<dbReference type="EMBL" id="CP155618">
    <property type="protein sequence ID" value="XBL15188.1"/>
    <property type="molecule type" value="Genomic_DNA"/>
</dbReference>
<reference evidence="2" key="1">
    <citation type="submission" date="2024-04" db="EMBL/GenBank/DDBJ databases">
        <title>Mariniflexile litorale, isolated from the shallow sediments of the Sea of Japan.</title>
        <authorList>
            <person name="Romanenko L."/>
            <person name="Isaeva M."/>
        </authorList>
    </citation>
    <scope>NUCLEOTIDE SEQUENCE [LARGE SCALE GENOMIC DNA]</scope>
    <source>
        <strain evidence="2">KMM 9835</strain>
    </source>
</reference>
<evidence type="ECO:0000313" key="2">
    <source>
        <dbReference type="EMBL" id="XBL15188.1"/>
    </source>
</evidence>
<proteinExistence type="predicted"/>
<gene>
    <name evidence="2" type="ORF">QLS71_004020</name>
</gene>
<organism evidence="2 3">
    <name type="scientific">Mariniflexile litorale</name>
    <dbReference type="NCBI Taxonomy" id="3045158"/>
    <lineage>
        <taxon>Bacteria</taxon>
        <taxon>Pseudomonadati</taxon>
        <taxon>Bacteroidota</taxon>
        <taxon>Flavobacteriia</taxon>
        <taxon>Flavobacteriales</taxon>
        <taxon>Flavobacteriaceae</taxon>
        <taxon>Mariniflexile</taxon>
    </lineage>
</organism>
<evidence type="ECO:0000313" key="3">
    <source>
        <dbReference type="Proteomes" id="UP001224325"/>
    </source>
</evidence>
<dbReference type="KEGG" id="mlil:QLS71_004020"/>
<dbReference type="AlphaFoldDB" id="A0AAU7EIP4"/>
<feature type="chain" id="PRO_5043907695" evidence="1">
    <location>
        <begin position="25"/>
        <end position="119"/>
    </location>
</feature>
<feature type="signal peptide" evidence="1">
    <location>
        <begin position="1"/>
        <end position="24"/>
    </location>
</feature>
<accession>A0AAU7EIP4</accession>
<keyword evidence="1" id="KW-0732">Signal</keyword>
<sequence>MKNFTFFKQVIAVLLLLISLQSISQTFVSSHSYFNPAVKDDVSLIGNNINGSINNPFKNVGTCNTDFNISYVYNVGHLSLKDCFSKKVISVKLSEVNFFFDTNTSKHNKHSENMIIYRT</sequence>
<evidence type="ECO:0000256" key="1">
    <source>
        <dbReference type="SAM" id="SignalP"/>
    </source>
</evidence>
<keyword evidence="3" id="KW-1185">Reference proteome</keyword>
<dbReference type="RefSeq" id="WP_308990630.1">
    <property type="nucleotide sequence ID" value="NZ_CP155618.1"/>
</dbReference>